<organism evidence="2 3">
    <name type="scientific">Microbulbifer variabilis</name>
    <dbReference type="NCBI Taxonomy" id="266805"/>
    <lineage>
        <taxon>Bacteria</taxon>
        <taxon>Pseudomonadati</taxon>
        <taxon>Pseudomonadota</taxon>
        <taxon>Gammaproteobacteria</taxon>
        <taxon>Cellvibrionales</taxon>
        <taxon>Microbulbiferaceae</taxon>
        <taxon>Microbulbifer</taxon>
    </lineage>
</organism>
<accession>A0ABY4VEE0</accession>
<reference evidence="2" key="1">
    <citation type="submission" date="2022-02" db="EMBL/GenBank/DDBJ databases">
        <title>Coral-associated bacteria.</title>
        <authorList>
            <person name="Tang K."/>
            <person name="Wang X."/>
        </authorList>
    </citation>
    <scope>NUCLEOTIDE SEQUENCE</scope>
    <source>
        <strain evidence="2">SCSIO 43006</strain>
    </source>
</reference>
<sequence length="119" mass="12470">MKREIAIVLAPLAGGILAVLAGYLINGLHPKDTSDISFAVVALGFPVALLLSLLSGLFIQPQLIKRNIFTVPVVGIIGGLLALFVLAITGLPFVFQIAGTLWGAASGVFYRVFVGQPKL</sequence>
<keyword evidence="1" id="KW-0472">Membrane</keyword>
<evidence type="ECO:0000313" key="3">
    <source>
        <dbReference type="Proteomes" id="UP001055658"/>
    </source>
</evidence>
<keyword evidence="3" id="KW-1185">Reference proteome</keyword>
<dbReference type="RefSeq" id="WP_252085003.1">
    <property type="nucleotide sequence ID" value="NZ_CP092418.1"/>
</dbReference>
<protein>
    <recommendedName>
        <fullName evidence="4">Phage holin family protein</fullName>
    </recommendedName>
</protein>
<evidence type="ECO:0008006" key="4">
    <source>
        <dbReference type="Google" id="ProtNLM"/>
    </source>
</evidence>
<keyword evidence="1" id="KW-0812">Transmembrane</keyword>
<name>A0ABY4VEE0_9GAMM</name>
<feature type="transmembrane region" description="Helical" evidence="1">
    <location>
        <begin position="68"/>
        <end position="87"/>
    </location>
</feature>
<feature type="transmembrane region" description="Helical" evidence="1">
    <location>
        <begin position="7"/>
        <end position="25"/>
    </location>
</feature>
<proteinExistence type="predicted"/>
<evidence type="ECO:0000313" key="2">
    <source>
        <dbReference type="EMBL" id="USD22648.1"/>
    </source>
</evidence>
<feature type="transmembrane region" description="Helical" evidence="1">
    <location>
        <begin position="93"/>
        <end position="113"/>
    </location>
</feature>
<keyword evidence="1" id="KW-1133">Transmembrane helix</keyword>
<dbReference type="EMBL" id="CP092418">
    <property type="protein sequence ID" value="USD22648.1"/>
    <property type="molecule type" value="Genomic_DNA"/>
</dbReference>
<feature type="transmembrane region" description="Helical" evidence="1">
    <location>
        <begin position="37"/>
        <end position="59"/>
    </location>
</feature>
<dbReference type="Proteomes" id="UP001055658">
    <property type="component" value="Chromosome"/>
</dbReference>
<gene>
    <name evidence="2" type="ORF">MJO52_05810</name>
</gene>
<evidence type="ECO:0000256" key="1">
    <source>
        <dbReference type="SAM" id="Phobius"/>
    </source>
</evidence>